<protein>
    <submittedName>
        <fullName evidence="2">Uncharacterized protein</fullName>
    </submittedName>
</protein>
<feature type="region of interest" description="Disordered" evidence="1">
    <location>
        <begin position="1"/>
        <end position="115"/>
    </location>
</feature>
<dbReference type="AlphaFoldDB" id="A0A8S1QQ74"/>
<gene>
    <name evidence="2" type="ORF">PSON_ATCC_30995.1.T1110132</name>
</gene>
<keyword evidence="3" id="KW-1185">Reference proteome</keyword>
<comment type="caution">
    <text evidence="2">The sequence shown here is derived from an EMBL/GenBank/DDBJ whole genome shotgun (WGS) entry which is preliminary data.</text>
</comment>
<dbReference type="Proteomes" id="UP000692954">
    <property type="component" value="Unassembled WGS sequence"/>
</dbReference>
<accession>A0A8S1QQ74</accession>
<feature type="compositionally biased region" description="Basic residues" evidence="1">
    <location>
        <begin position="85"/>
        <end position="97"/>
    </location>
</feature>
<dbReference type="OrthoDB" id="286879at2759"/>
<evidence type="ECO:0000313" key="3">
    <source>
        <dbReference type="Proteomes" id="UP000692954"/>
    </source>
</evidence>
<dbReference type="EMBL" id="CAJJDN010000111">
    <property type="protein sequence ID" value="CAD8116610.1"/>
    <property type="molecule type" value="Genomic_DNA"/>
</dbReference>
<feature type="compositionally biased region" description="Basic and acidic residues" evidence="1">
    <location>
        <begin position="51"/>
        <end position="63"/>
    </location>
</feature>
<name>A0A8S1QQ74_9CILI</name>
<evidence type="ECO:0000313" key="2">
    <source>
        <dbReference type="EMBL" id="CAD8116610.1"/>
    </source>
</evidence>
<organism evidence="2 3">
    <name type="scientific">Paramecium sonneborni</name>
    <dbReference type="NCBI Taxonomy" id="65129"/>
    <lineage>
        <taxon>Eukaryota</taxon>
        <taxon>Sar</taxon>
        <taxon>Alveolata</taxon>
        <taxon>Ciliophora</taxon>
        <taxon>Intramacronucleata</taxon>
        <taxon>Oligohymenophorea</taxon>
        <taxon>Peniculida</taxon>
        <taxon>Parameciidae</taxon>
        <taxon>Paramecium</taxon>
    </lineage>
</organism>
<sequence length="115" mass="13135">MGSSCCAQQVAEEQDNELENKYKYDPNKQPAKGAFKKQNEDKKMVKFPTRVRQEDDDKHKGDLEESPIGNPLIEENVVAPDAKSHKSQHTQKSHTTNKRGLFSKQVSQFVKCEDE</sequence>
<reference evidence="2" key="1">
    <citation type="submission" date="2021-01" db="EMBL/GenBank/DDBJ databases">
        <authorList>
            <consortium name="Genoscope - CEA"/>
            <person name="William W."/>
        </authorList>
    </citation>
    <scope>NUCLEOTIDE SEQUENCE</scope>
</reference>
<evidence type="ECO:0000256" key="1">
    <source>
        <dbReference type="SAM" id="MobiDB-lite"/>
    </source>
</evidence>
<proteinExistence type="predicted"/>